<evidence type="ECO:0000313" key="2">
    <source>
        <dbReference type="EMBL" id="MBB5491733.1"/>
    </source>
</evidence>
<feature type="region of interest" description="Disordered" evidence="1">
    <location>
        <begin position="1"/>
        <end position="24"/>
    </location>
</feature>
<evidence type="ECO:0008006" key="4">
    <source>
        <dbReference type="Google" id="ProtNLM"/>
    </source>
</evidence>
<dbReference type="Proteomes" id="UP000579647">
    <property type="component" value="Unassembled WGS sequence"/>
</dbReference>
<sequence length="182" mass="19343">MTTRAQLRKAALSHPETTEKHSGPLGSEFFVQGVRFAWVDGPGRVSLVLPTAEANELLAAHRTAELRAHGASPVEVRVPLADVDGQPLNRWVRRAWLVHAPRELAERAVAAEHAVPGKVGDLPRGIGRPATQALVQAGFTTLAEVSSMTRPELLALHGVGPKAVRVLDGALAEAGLEFSARA</sequence>
<dbReference type="SUPFAM" id="SSF47789">
    <property type="entry name" value="C-terminal domain of RNA polymerase alpha subunit"/>
    <property type="match status" value="1"/>
</dbReference>
<protein>
    <recommendedName>
        <fullName evidence="4">Helix-hairpin-helix protein</fullName>
    </recommendedName>
</protein>
<evidence type="ECO:0000313" key="3">
    <source>
        <dbReference type="Proteomes" id="UP000579647"/>
    </source>
</evidence>
<accession>A0A840W8N5</accession>
<name>A0A840W8N5_9ACTN</name>
<dbReference type="Gene3D" id="1.10.150.20">
    <property type="entry name" value="5' to 3' exonuclease, C-terminal subdomain"/>
    <property type="match status" value="1"/>
</dbReference>
<dbReference type="RefSeq" id="WP_184365360.1">
    <property type="nucleotide sequence ID" value="NZ_BAAAKM010000020.1"/>
</dbReference>
<keyword evidence="3" id="KW-1185">Reference proteome</keyword>
<evidence type="ECO:0000256" key="1">
    <source>
        <dbReference type="SAM" id="MobiDB-lite"/>
    </source>
</evidence>
<comment type="caution">
    <text evidence="2">The sequence shown here is derived from an EMBL/GenBank/DDBJ whole genome shotgun (WGS) entry which is preliminary data.</text>
</comment>
<organism evidence="2 3">
    <name type="scientific">Nocardiopsis metallicus</name>
    <dbReference type="NCBI Taxonomy" id="179819"/>
    <lineage>
        <taxon>Bacteria</taxon>
        <taxon>Bacillati</taxon>
        <taxon>Actinomycetota</taxon>
        <taxon>Actinomycetes</taxon>
        <taxon>Streptosporangiales</taxon>
        <taxon>Nocardiopsidaceae</taxon>
        <taxon>Nocardiopsis</taxon>
    </lineage>
</organism>
<dbReference type="EMBL" id="JACHDO010000001">
    <property type="protein sequence ID" value="MBB5491733.1"/>
    <property type="molecule type" value="Genomic_DNA"/>
</dbReference>
<dbReference type="AlphaFoldDB" id="A0A840W8N5"/>
<proteinExistence type="predicted"/>
<gene>
    <name evidence="2" type="ORF">HNR07_002870</name>
</gene>
<reference evidence="2 3" key="1">
    <citation type="submission" date="2020-08" db="EMBL/GenBank/DDBJ databases">
        <title>Sequencing the genomes of 1000 actinobacteria strains.</title>
        <authorList>
            <person name="Klenk H.-P."/>
        </authorList>
    </citation>
    <scope>NUCLEOTIDE SEQUENCE [LARGE SCALE GENOMIC DNA]</scope>
    <source>
        <strain evidence="2 3">DSM 44598</strain>
    </source>
</reference>